<dbReference type="HAMAP" id="MF_00127">
    <property type="entry name" value="His_tRNA_synth"/>
    <property type="match status" value="1"/>
</dbReference>
<dbReference type="GO" id="GO:0005737">
    <property type="term" value="C:cytoplasm"/>
    <property type="evidence" value="ECO:0007669"/>
    <property type="project" value="UniProtKB-SubCell"/>
</dbReference>
<keyword evidence="7 10" id="KW-0648">Protein biosynthesis</keyword>
<feature type="binding site" evidence="11">
    <location>
        <begin position="323"/>
        <end position="324"/>
    </location>
    <ligand>
        <name>L-histidine</name>
        <dbReference type="ChEBI" id="CHEBI:57595"/>
    </ligand>
</feature>
<evidence type="ECO:0000313" key="13">
    <source>
        <dbReference type="EMBL" id="MBB6254681.1"/>
    </source>
</evidence>
<evidence type="ECO:0000256" key="3">
    <source>
        <dbReference type="ARBA" id="ARBA00022490"/>
    </source>
</evidence>
<dbReference type="InterPro" id="IPR006195">
    <property type="entry name" value="aa-tRNA-synth_II"/>
</dbReference>
<dbReference type="EC" id="6.1.1.21" evidence="10"/>
<dbReference type="InterPro" id="IPR041715">
    <property type="entry name" value="HisRS-like_core"/>
</dbReference>
<evidence type="ECO:0000256" key="10">
    <source>
        <dbReference type="HAMAP-Rule" id="MF_00127"/>
    </source>
</evidence>
<feature type="binding site" evidence="11">
    <location>
        <position position="159"/>
    </location>
    <ligand>
        <name>L-histidine</name>
        <dbReference type="ChEBI" id="CHEBI:57595"/>
    </ligand>
</feature>
<proteinExistence type="inferred from homology"/>
<feature type="binding site" evidence="11">
    <location>
        <position position="319"/>
    </location>
    <ligand>
        <name>L-histidine</name>
        <dbReference type="ChEBI" id="CHEBI:57595"/>
    </ligand>
</feature>
<keyword evidence="14" id="KW-1185">Reference proteome</keyword>
<dbReference type="Gene3D" id="3.30.930.10">
    <property type="entry name" value="Bira Bifunctional Protein, Domain 2"/>
    <property type="match status" value="1"/>
</dbReference>
<keyword evidence="5 10" id="KW-0547">Nucleotide-binding</keyword>
<dbReference type="AlphaFoldDB" id="A0A7X0B487"/>
<dbReference type="Proteomes" id="UP000539175">
    <property type="component" value="Unassembled WGS sequence"/>
</dbReference>
<organism evidence="13 14">
    <name type="scientific">Nitrospirillum iridis</name>
    <dbReference type="NCBI Taxonomy" id="765888"/>
    <lineage>
        <taxon>Bacteria</taxon>
        <taxon>Pseudomonadati</taxon>
        <taxon>Pseudomonadota</taxon>
        <taxon>Alphaproteobacteria</taxon>
        <taxon>Rhodospirillales</taxon>
        <taxon>Azospirillaceae</taxon>
        <taxon>Nitrospirillum</taxon>
    </lineage>
</organism>
<evidence type="ECO:0000256" key="1">
    <source>
        <dbReference type="ARBA" id="ARBA00008226"/>
    </source>
</evidence>
<dbReference type="EMBL" id="JACIIZ010000019">
    <property type="protein sequence ID" value="MBB6254681.1"/>
    <property type="molecule type" value="Genomic_DNA"/>
</dbReference>
<keyword evidence="4 10" id="KW-0436">Ligase</keyword>
<comment type="subunit">
    <text evidence="2 10">Homodimer.</text>
</comment>
<dbReference type="InterPro" id="IPR033656">
    <property type="entry name" value="HisRS_anticodon"/>
</dbReference>
<dbReference type="PIRSF" id="PIRSF001549">
    <property type="entry name" value="His-tRNA_synth"/>
    <property type="match status" value="1"/>
</dbReference>
<feature type="binding site" evidence="11">
    <location>
        <position position="163"/>
    </location>
    <ligand>
        <name>L-histidine</name>
        <dbReference type="ChEBI" id="CHEBI:57595"/>
    </ligand>
</feature>
<feature type="binding site" evidence="11">
    <location>
        <begin position="115"/>
        <end position="117"/>
    </location>
    <ligand>
        <name>L-histidine</name>
        <dbReference type="ChEBI" id="CHEBI:57595"/>
    </ligand>
</feature>
<evidence type="ECO:0000256" key="2">
    <source>
        <dbReference type="ARBA" id="ARBA00011738"/>
    </source>
</evidence>
<evidence type="ECO:0000256" key="6">
    <source>
        <dbReference type="ARBA" id="ARBA00022840"/>
    </source>
</evidence>
<evidence type="ECO:0000313" key="14">
    <source>
        <dbReference type="Proteomes" id="UP000539175"/>
    </source>
</evidence>
<keyword evidence="6 10" id="KW-0067">ATP-binding</keyword>
<comment type="caution">
    <text evidence="13">The sequence shown here is derived from an EMBL/GenBank/DDBJ whole genome shotgun (WGS) entry which is preliminary data.</text>
</comment>
<dbReference type="InterPro" id="IPR015807">
    <property type="entry name" value="His-tRNA-ligase"/>
</dbReference>
<evidence type="ECO:0000259" key="12">
    <source>
        <dbReference type="PROSITE" id="PS50862"/>
    </source>
</evidence>
<dbReference type="PANTHER" id="PTHR11476">
    <property type="entry name" value="HISTIDYL-TRNA SYNTHETASE"/>
    <property type="match status" value="1"/>
</dbReference>
<comment type="similarity">
    <text evidence="1 10">Belongs to the class-II aminoacyl-tRNA synthetase family.</text>
</comment>
<comment type="catalytic activity">
    <reaction evidence="9 10">
        <text>tRNA(His) + L-histidine + ATP = L-histidyl-tRNA(His) + AMP + diphosphate + H(+)</text>
        <dbReference type="Rhea" id="RHEA:17313"/>
        <dbReference type="Rhea" id="RHEA-COMP:9665"/>
        <dbReference type="Rhea" id="RHEA-COMP:9689"/>
        <dbReference type="ChEBI" id="CHEBI:15378"/>
        <dbReference type="ChEBI" id="CHEBI:30616"/>
        <dbReference type="ChEBI" id="CHEBI:33019"/>
        <dbReference type="ChEBI" id="CHEBI:57595"/>
        <dbReference type="ChEBI" id="CHEBI:78442"/>
        <dbReference type="ChEBI" id="CHEBI:78527"/>
        <dbReference type="ChEBI" id="CHEBI:456215"/>
        <dbReference type="EC" id="6.1.1.21"/>
    </reaction>
</comment>
<dbReference type="GO" id="GO:0006427">
    <property type="term" value="P:histidyl-tRNA aminoacylation"/>
    <property type="evidence" value="ECO:0007669"/>
    <property type="project" value="UniProtKB-UniRule"/>
</dbReference>
<dbReference type="GO" id="GO:0005524">
    <property type="term" value="F:ATP binding"/>
    <property type="evidence" value="ECO:0007669"/>
    <property type="project" value="UniProtKB-UniRule"/>
</dbReference>
<dbReference type="Pfam" id="PF03129">
    <property type="entry name" value="HGTP_anticodon"/>
    <property type="match status" value="1"/>
</dbReference>
<dbReference type="InterPro" id="IPR045864">
    <property type="entry name" value="aa-tRNA-synth_II/BPL/LPL"/>
</dbReference>
<evidence type="ECO:0000256" key="9">
    <source>
        <dbReference type="ARBA" id="ARBA00047639"/>
    </source>
</evidence>
<dbReference type="InterPro" id="IPR036621">
    <property type="entry name" value="Anticodon-bd_dom_sf"/>
</dbReference>
<evidence type="ECO:0000256" key="4">
    <source>
        <dbReference type="ARBA" id="ARBA00022598"/>
    </source>
</evidence>
<dbReference type="NCBIfam" id="TIGR00442">
    <property type="entry name" value="hisS"/>
    <property type="match status" value="1"/>
</dbReference>
<gene>
    <name evidence="10" type="primary">hisS</name>
    <name evidence="13" type="ORF">FHS74_005271</name>
</gene>
<dbReference type="PROSITE" id="PS50862">
    <property type="entry name" value="AA_TRNA_LIGASE_II"/>
    <property type="match status" value="1"/>
</dbReference>
<evidence type="ECO:0000256" key="5">
    <source>
        <dbReference type="ARBA" id="ARBA00022741"/>
    </source>
</evidence>
<dbReference type="PANTHER" id="PTHR11476:SF7">
    <property type="entry name" value="HISTIDINE--TRNA LIGASE"/>
    <property type="match status" value="1"/>
</dbReference>
<accession>A0A7X0B487</accession>
<dbReference type="InterPro" id="IPR004154">
    <property type="entry name" value="Anticodon-bd"/>
</dbReference>
<dbReference type="Pfam" id="PF13393">
    <property type="entry name" value="tRNA-synt_His"/>
    <property type="match status" value="1"/>
</dbReference>
<dbReference type="SUPFAM" id="SSF52954">
    <property type="entry name" value="Class II aaRS ABD-related"/>
    <property type="match status" value="1"/>
</dbReference>
<dbReference type="GO" id="GO:0004821">
    <property type="term" value="F:histidine-tRNA ligase activity"/>
    <property type="evidence" value="ECO:0007669"/>
    <property type="project" value="UniProtKB-UniRule"/>
</dbReference>
<dbReference type="RefSeq" id="WP_246463381.1">
    <property type="nucleotide sequence ID" value="NZ_JACIIZ010000019.1"/>
</dbReference>
<dbReference type="Gene3D" id="3.40.50.800">
    <property type="entry name" value="Anticodon-binding domain"/>
    <property type="match status" value="1"/>
</dbReference>
<name>A0A7X0B487_9PROT</name>
<keyword evidence="3 10" id="KW-0963">Cytoplasm</keyword>
<comment type="subcellular location">
    <subcellularLocation>
        <location evidence="10">Cytoplasm</location>
    </subcellularLocation>
</comment>
<evidence type="ECO:0000256" key="8">
    <source>
        <dbReference type="ARBA" id="ARBA00023146"/>
    </source>
</evidence>
<dbReference type="CDD" id="cd00859">
    <property type="entry name" value="HisRS_anticodon"/>
    <property type="match status" value="1"/>
</dbReference>
<reference evidence="13 14" key="1">
    <citation type="submission" date="2020-08" db="EMBL/GenBank/DDBJ databases">
        <title>Genomic Encyclopedia of Type Strains, Phase IV (KMG-IV): sequencing the most valuable type-strain genomes for metagenomic binning, comparative biology and taxonomic classification.</title>
        <authorList>
            <person name="Goeker M."/>
        </authorList>
    </citation>
    <scope>NUCLEOTIDE SEQUENCE [LARGE SCALE GENOMIC DNA]</scope>
    <source>
        <strain evidence="13 14">DSM 22198</strain>
    </source>
</reference>
<keyword evidence="8 10" id="KW-0030">Aminoacyl-tRNA synthetase</keyword>
<protein>
    <recommendedName>
        <fullName evidence="10">Histidine--tRNA ligase</fullName>
        <ecNumber evidence="10">6.1.1.21</ecNumber>
    </recommendedName>
    <alternativeName>
        <fullName evidence="10">Histidyl-tRNA synthetase</fullName>
        <shortName evidence="10">HisRS</shortName>
    </alternativeName>
</protein>
<sequence>MPVARVWRGTGQIGYEAPLVRLYPEFDPMALITPRTPPGTMELLPSKQIAFQRMLDTIRRGYERFGFLQIETPVFETVDVLLTKSGGDTEKQIYFVQSTGSLEQAKRPDIALRFDLTVPTARYVAEHEHDLSFPFRRYQIQRVYRGERAQKGRYREFYQCDIDVIGKDNLSVAYDAEMPAVIYTVFRDLAQVGIAVGPFQINLSNRKILRGFLDGLGLTEGEAQAAVLREIDKLPKVGVDSVRATLTGEQALSAGVADAILAFVGIEGTTDGMLAQGKELAGASALAQEGLNELTQVVAGMRALGVPDSHFRVNFSITRGLDYYTGTVYETFLTDFPQMGSVCSGGRYDNLASQYTKSKLPGVGISIGATRLFYVLDQAGLVKDQVSTIDVLVTQFAPELLPDYLALAGELRTAGLNVEVHLEPAKIAKQMKYADRAGIPVVLMMGPDEKAAGTVTVKRLDSGEQAAVARAELAAHLRSTIGRTA</sequence>
<feature type="binding site" evidence="11">
    <location>
        <position position="145"/>
    </location>
    <ligand>
        <name>L-histidine</name>
        <dbReference type="ChEBI" id="CHEBI:57595"/>
    </ligand>
</feature>
<feature type="domain" description="Aminoacyl-transfer RNA synthetases class-II family profile" evidence="12">
    <location>
        <begin position="52"/>
        <end position="402"/>
    </location>
</feature>
<dbReference type="CDD" id="cd00773">
    <property type="entry name" value="HisRS-like_core"/>
    <property type="match status" value="1"/>
</dbReference>
<dbReference type="SUPFAM" id="SSF55681">
    <property type="entry name" value="Class II aaRS and biotin synthetases"/>
    <property type="match status" value="1"/>
</dbReference>
<evidence type="ECO:0000256" key="11">
    <source>
        <dbReference type="PIRSR" id="PIRSR001549-1"/>
    </source>
</evidence>
<dbReference type="InterPro" id="IPR004516">
    <property type="entry name" value="HisRS/HisZ"/>
</dbReference>
<evidence type="ECO:0000256" key="7">
    <source>
        <dbReference type="ARBA" id="ARBA00022917"/>
    </source>
</evidence>